<dbReference type="InterPro" id="IPR001589">
    <property type="entry name" value="Actinin_actin-bd_CS"/>
</dbReference>
<dbReference type="AlphaFoldDB" id="A0A8C2X856"/>
<proteinExistence type="predicted"/>
<dbReference type="SUPFAM" id="SSF47576">
    <property type="entry name" value="Calponin-homology domain, CH-domain"/>
    <property type="match status" value="1"/>
</dbReference>
<sequence length="89" mass="10326">HVVHFKMHSRWNKLHILNVTLCVCSSSTVEQEQIQKKTFTNWVNAQLAKVSRVSFILGSLLHLFKGFKIMMYKPLLVNAINTFFVCKFG</sequence>
<protein>
    <recommendedName>
        <fullName evidence="3">Calponin-homology (CH) domain-containing protein</fullName>
    </recommendedName>
</protein>
<reference evidence="1" key="2">
    <citation type="submission" date="2025-09" db="UniProtKB">
        <authorList>
            <consortium name="Ensembl"/>
        </authorList>
    </citation>
    <scope>IDENTIFICATION</scope>
</reference>
<dbReference type="Proteomes" id="UP000694565">
    <property type="component" value="Unplaced"/>
</dbReference>
<reference evidence="1" key="1">
    <citation type="submission" date="2025-08" db="UniProtKB">
        <authorList>
            <consortium name="Ensembl"/>
        </authorList>
    </citation>
    <scope>IDENTIFICATION</scope>
</reference>
<evidence type="ECO:0000313" key="1">
    <source>
        <dbReference type="Ensembl" id="ENSCLMP00005012851.1"/>
    </source>
</evidence>
<name>A0A8C2X856_CYCLU</name>
<dbReference type="InterPro" id="IPR036872">
    <property type="entry name" value="CH_dom_sf"/>
</dbReference>
<keyword evidence="2" id="KW-1185">Reference proteome</keyword>
<dbReference type="PROSITE" id="PS00019">
    <property type="entry name" value="ACTININ_1"/>
    <property type="match status" value="1"/>
</dbReference>
<organism evidence="1 2">
    <name type="scientific">Cyclopterus lumpus</name>
    <name type="common">Lumpsucker</name>
    <dbReference type="NCBI Taxonomy" id="8103"/>
    <lineage>
        <taxon>Eukaryota</taxon>
        <taxon>Metazoa</taxon>
        <taxon>Chordata</taxon>
        <taxon>Craniata</taxon>
        <taxon>Vertebrata</taxon>
        <taxon>Euteleostomi</taxon>
        <taxon>Actinopterygii</taxon>
        <taxon>Neopterygii</taxon>
        <taxon>Teleostei</taxon>
        <taxon>Neoteleostei</taxon>
        <taxon>Acanthomorphata</taxon>
        <taxon>Eupercaria</taxon>
        <taxon>Perciformes</taxon>
        <taxon>Cottioidei</taxon>
        <taxon>Cottales</taxon>
        <taxon>Cyclopteridae</taxon>
        <taxon>Cyclopterus</taxon>
    </lineage>
</organism>
<evidence type="ECO:0008006" key="3">
    <source>
        <dbReference type="Google" id="ProtNLM"/>
    </source>
</evidence>
<accession>A0A8C2X856</accession>
<dbReference type="Ensembl" id="ENSCLMT00005013753.1">
    <property type="protein sequence ID" value="ENSCLMP00005012851.1"/>
    <property type="gene ID" value="ENSCLMG00005006841.1"/>
</dbReference>
<evidence type="ECO:0000313" key="2">
    <source>
        <dbReference type="Proteomes" id="UP000694565"/>
    </source>
</evidence>